<evidence type="ECO:0000313" key="2">
    <source>
        <dbReference type="Proteomes" id="UP000055024"/>
    </source>
</evidence>
<name>A0A0V1HRV4_9BILA</name>
<keyword evidence="2" id="KW-1185">Reference proteome</keyword>
<reference evidence="1 2" key="1">
    <citation type="submission" date="2015-01" db="EMBL/GenBank/DDBJ databases">
        <title>Evolution of Trichinella species and genotypes.</title>
        <authorList>
            <person name="Korhonen P.K."/>
            <person name="Edoardo P."/>
            <person name="Giuseppe L.R."/>
            <person name="Gasser R.B."/>
        </authorList>
    </citation>
    <scope>NUCLEOTIDE SEQUENCE [LARGE SCALE GENOMIC DNA]</scope>
    <source>
        <strain evidence="1">ISS1029</strain>
    </source>
</reference>
<dbReference type="Proteomes" id="UP000055024">
    <property type="component" value="Unassembled WGS sequence"/>
</dbReference>
<evidence type="ECO:0000313" key="1">
    <source>
        <dbReference type="EMBL" id="KRZ13254.1"/>
    </source>
</evidence>
<sequence length="74" mass="8962">MRKDAKLKTSKNIIEKTLQIWKENKNDALIENSTDGRKRLRLIIEKRKISITWMQMLLIHNSYYYKSHDEINIT</sequence>
<protein>
    <submittedName>
        <fullName evidence="1">Uncharacterized protein</fullName>
    </submittedName>
</protein>
<organism evidence="1 2">
    <name type="scientific">Trichinella zimbabwensis</name>
    <dbReference type="NCBI Taxonomy" id="268475"/>
    <lineage>
        <taxon>Eukaryota</taxon>
        <taxon>Metazoa</taxon>
        <taxon>Ecdysozoa</taxon>
        <taxon>Nematoda</taxon>
        <taxon>Enoplea</taxon>
        <taxon>Dorylaimia</taxon>
        <taxon>Trichinellida</taxon>
        <taxon>Trichinellidae</taxon>
        <taxon>Trichinella</taxon>
    </lineage>
</organism>
<proteinExistence type="predicted"/>
<dbReference type="EMBL" id="JYDP01000033">
    <property type="protein sequence ID" value="KRZ13254.1"/>
    <property type="molecule type" value="Genomic_DNA"/>
</dbReference>
<dbReference type="AlphaFoldDB" id="A0A0V1HRV4"/>
<accession>A0A0V1HRV4</accession>
<comment type="caution">
    <text evidence="1">The sequence shown here is derived from an EMBL/GenBank/DDBJ whole genome shotgun (WGS) entry which is preliminary data.</text>
</comment>
<gene>
    <name evidence="1" type="ORF">T11_11650</name>
</gene>